<dbReference type="Gene3D" id="1.10.10.10">
    <property type="entry name" value="Winged helix-like DNA-binding domain superfamily/Winged helix DNA-binding domain"/>
    <property type="match status" value="1"/>
</dbReference>
<proteinExistence type="predicted"/>
<dbReference type="AlphaFoldDB" id="A0A2T2WYL5"/>
<comment type="caution">
    <text evidence="1">The sequence shown here is derived from an EMBL/GenBank/DDBJ whole genome shotgun (WGS) entry which is preliminary data.</text>
</comment>
<name>A0A2T2WYL5_9FIRM</name>
<protein>
    <recommendedName>
        <fullName evidence="3">Helix-turn-helix domain-containing protein</fullName>
    </recommendedName>
</protein>
<dbReference type="EMBL" id="PXYW01000111">
    <property type="protein sequence ID" value="PSR27337.1"/>
    <property type="molecule type" value="Genomic_DNA"/>
</dbReference>
<dbReference type="InterPro" id="IPR036388">
    <property type="entry name" value="WH-like_DNA-bd_sf"/>
</dbReference>
<dbReference type="Pfam" id="PF13730">
    <property type="entry name" value="HTH_36"/>
    <property type="match status" value="1"/>
</dbReference>
<dbReference type="Proteomes" id="UP000242972">
    <property type="component" value="Unassembled WGS sequence"/>
</dbReference>
<organism evidence="1 2">
    <name type="scientific">Sulfobacillus benefaciens</name>
    <dbReference type="NCBI Taxonomy" id="453960"/>
    <lineage>
        <taxon>Bacteria</taxon>
        <taxon>Bacillati</taxon>
        <taxon>Bacillota</taxon>
        <taxon>Clostridia</taxon>
        <taxon>Eubacteriales</taxon>
        <taxon>Clostridiales Family XVII. Incertae Sedis</taxon>
        <taxon>Sulfobacillus</taxon>
    </lineage>
</organism>
<gene>
    <name evidence="1" type="ORF">C7B46_19515</name>
</gene>
<accession>A0A2T2WYL5</accession>
<evidence type="ECO:0008006" key="3">
    <source>
        <dbReference type="Google" id="ProtNLM"/>
    </source>
</evidence>
<reference evidence="1 2" key="1">
    <citation type="journal article" date="2014" name="BMC Genomics">
        <title>Comparison of environmental and isolate Sulfobacillus genomes reveals diverse carbon, sulfur, nitrogen, and hydrogen metabolisms.</title>
        <authorList>
            <person name="Justice N.B."/>
            <person name="Norman A."/>
            <person name="Brown C.T."/>
            <person name="Singh A."/>
            <person name="Thomas B.C."/>
            <person name="Banfield J.F."/>
        </authorList>
    </citation>
    <scope>NUCLEOTIDE SEQUENCE [LARGE SCALE GENOMIC DNA]</scope>
    <source>
        <strain evidence="1">AMDSBA4</strain>
    </source>
</reference>
<evidence type="ECO:0000313" key="1">
    <source>
        <dbReference type="EMBL" id="PSR27337.1"/>
    </source>
</evidence>
<sequence length="355" mass="41002">MLPDINMPNLLFTQTSPRDLRLNSAEWTNFLTRPDLTNSARQLWTFLRNSQRKMPYVYYSVPTIARHLGLSVRTVQRACRDLEMAGLLIIKSRQDPRHHDPTSNLYFPRFVWYSASPQSPSVSPPLPSACHHPERLDTPEIRPTQDVADSARGAIKIQGQAVRKIELPSPPRLLAMGIENPEAVVSLFRLGNFVPPSRLDRWLSQYGEGRVALVISWALSAPRGTIESVGAWVQKGLAEQWTEKNAWVIAAEKALRAEEREKEQHRRTEQDVCERQRIAQDRQAFEEKWARLHPHLESAVGRQLWDRVKERLRTEDRWDGVMLERFATDKNPRVQRLLVEEFERSIRDVPKTAAS</sequence>
<evidence type="ECO:0000313" key="2">
    <source>
        <dbReference type="Proteomes" id="UP000242972"/>
    </source>
</evidence>